<keyword evidence="4" id="KW-0689">Ribosomal protein</keyword>
<evidence type="ECO:0000313" key="4">
    <source>
        <dbReference type="EMBL" id="SFQ24893.1"/>
    </source>
</evidence>
<dbReference type="PANTHER" id="PTHR10545">
    <property type="entry name" value="DIAMINE N-ACETYLTRANSFERASE"/>
    <property type="match status" value="1"/>
</dbReference>
<proteinExistence type="predicted"/>
<evidence type="ECO:0000313" key="5">
    <source>
        <dbReference type="Proteomes" id="UP000182692"/>
    </source>
</evidence>
<dbReference type="PANTHER" id="PTHR10545:SF29">
    <property type="entry name" value="GH14572P-RELATED"/>
    <property type="match status" value="1"/>
</dbReference>
<dbReference type="RefSeq" id="WP_017009725.1">
    <property type="nucleotide sequence ID" value="NZ_FOWR01000054.1"/>
</dbReference>
<feature type="domain" description="N-acetyltransferase" evidence="3">
    <location>
        <begin position="1"/>
        <end position="154"/>
    </location>
</feature>
<keyword evidence="4" id="KW-0687">Ribonucleoprotein</keyword>
<dbReference type="GeneID" id="35869874"/>
<evidence type="ECO:0000256" key="2">
    <source>
        <dbReference type="ARBA" id="ARBA00023315"/>
    </source>
</evidence>
<dbReference type="Gene3D" id="3.40.630.30">
    <property type="match status" value="1"/>
</dbReference>
<keyword evidence="1" id="KW-0808">Transferase</keyword>
<dbReference type="InterPro" id="IPR000182">
    <property type="entry name" value="GNAT_dom"/>
</dbReference>
<protein>
    <submittedName>
        <fullName evidence="4">Ribosomal protein S18 acetylase RimI</fullName>
    </submittedName>
</protein>
<dbReference type="GO" id="GO:0008080">
    <property type="term" value="F:N-acetyltransferase activity"/>
    <property type="evidence" value="ECO:0007669"/>
    <property type="project" value="TreeGrafter"/>
</dbReference>
<dbReference type="CDD" id="cd04301">
    <property type="entry name" value="NAT_SF"/>
    <property type="match status" value="1"/>
</dbReference>
<keyword evidence="2" id="KW-0012">Acyltransferase</keyword>
<accession>A0A1I5WYT3</accession>
<dbReference type="InterPro" id="IPR051016">
    <property type="entry name" value="Diverse_Substrate_AcTransf"/>
</dbReference>
<evidence type="ECO:0000259" key="3">
    <source>
        <dbReference type="PROSITE" id="PS51186"/>
    </source>
</evidence>
<dbReference type="AlphaFoldDB" id="A0A1I5WYT3"/>
<dbReference type="PROSITE" id="PS51186">
    <property type="entry name" value="GNAT"/>
    <property type="match status" value="1"/>
</dbReference>
<dbReference type="OrthoDB" id="9797417at2"/>
<dbReference type="Pfam" id="PF00583">
    <property type="entry name" value="Acetyltransf_1"/>
    <property type="match status" value="1"/>
</dbReference>
<dbReference type="GO" id="GO:0005840">
    <property type="term" value="C:ribosome"/>
    <property type="evidence" value="ECO:0007669"/>
    <property type="project" value="UniProtKB-KW"/>
</dbReference>
<dbReference type="SUPFAM" id="SSF55729">
    <property type="entry name" value="Acyl-CoA N-acyltransferases (Nat)"/>
    <property type="match status" value="1"/>
</dbReference>
<dbReference type="EMBL" id="FOWR01000054">
    <property type="protein sequence ID" value="SFQ24893.1"/>
    <property type="molecule type" value="Genomic_DNA"/>
</dbReference>
<dbReference type="InterPro" id="IPR016181">
    <property type="entry name" value="Acyl_CoA_acyltransferase"/>
</dbReference>
<gene>
    <name evidence="4" type="ORF">SAMN03084138_04487</name>
</gene>
<evidence type="ECO:0000256" key="1">
    <source>
        <dbReference type="ARBA" id="ARBA00022679"/>
    </source>
</evidence>
<sequence length="157" mass="17672">MNVSLQSPSIDSMPSLLALSKELHDHEALSFDVEHVTSAFNYLLSHPTHGDVFLINLDSDGTNEIIGFVVVCYSFSVELGGQIAVIDQIFLTQEWRRQGVGSHVLPTLEEHAAKNHCQSIILEVNIGNSGAREFYEQFDYMPRRQHCIMSKRLNVKT</sequence>
<organism evidence="4 5">
    <name type="scientific">Enterovibrio norvegicus DSM 15893</name>
    <dbReference type="NCBI Taxonomy" id="1121869"/>
    <lineage>
        <taxon>Bacteria</taxon>
        <taxon>Pseudomonadati</taxon>
        <taxon>Pseudomonadota</taxon>
        <taxon>Gammaproteobacteria</taxon>
        <taxon>Vibrionales</taxon>
        <taxon>Vibrionaceae</taxon>
        <taxon>Enterovibrio</taxon>
    </lineage>
</organism>
<dbReference type="Proteomes" id="UP000182692">
    <property type="component" value="Unassembled WGS sequence"/>
</dbReference>
<reference evidence="4 5" key="1">
    <citation type="submission" date="2016-10" db="EMBL/GenBank/DDBJ databases">
        <authorList>
            <person name="de Groot N.N."/>
        </authorList>
    </citation>
    <scope>NUCLEOTIDE SEQUENCE [LARGE SCALE GENOMIC DNA]</scope>
    <source>
        <strain evidence="4 5">DSM 15893</strain>
    </source>
</reference>
<name>A0A1I5WYT3_9GAMM</name>
<dbReference type="STRING" id="1121869.SAMN03084138_04487"/>